<protein>
    <submittedName>
        <fullName evidence="2">NAD(P)/FAD-dependent oxidoreductase</fullName>
    </submittedName>
</protein>
<evidence type="ECO:0000313" key="2">
    <source>
        <dbReference type="EMBL" id="GAA4453218.1"/>
    </source>
</evidence>
<dbReference type="InterPro" id="IPR002937">
    <property type="entry name" value="Amino_oxidase"/>
</dbReference>
<keyword evidence="3" id="KW-1185">Reference proteome</keyword>
<dbReference type="InterPro" id="IPR050464">
    <property type="entry name" value="Zeta_carotene_desat/Oxidored"/>
</dbReference>
<organism evidence="2 3">
    <name type="scientific">Rurimicrobium arvi</name>
    <dbReference type="NCBI Taxonomy" id="2049916"/>
    <lineage>
        <taxon>Bacteria</taxon>
        <taxon>Pseudomonadati</taxon>
        <taxon>Bacteroidota</taxon>
        <taxon>Chitinophagia</taxon>
        <taxon>Chitinophagales</taxon>
        <taxon>Chitinophagaceae</taxon>
        <taxon>Rurimicrobium</taxon>
    </lineage>
</organism>
<dbReference type="PANTHER" id="PTHR42923">
    <property type="entry name" value="PROTOPORPHYRINOGEN OXIDASE"/>
    <property type="match status" value="1"/>
</dbReference>
<dbReference type="InterPro" id="IPR036188">
    <property type="entry name" value="FAD/NAD-bd_sf"/>
</dbReference>
<dbReference type="NCBIfam" id="NF005560">
    <property type="entry name" value="PRK07233.1"/>
    <property type="match status" value="1"/>
</dbReference>
<feature type="domain" description="Amine oxidase" evidence="1">
    <location>
        <begin position="18"/>
        <end position="377"/>
    </location>
</feature>
<dbReference type="Pfam" id="PF01593">
    <property type="entry name" value="Amino_oxidase"/>
    <property type="match status" value="1"/>
</dbReference>
<dbReference type="EMBL" id="BAABEZ010000022">
    <property type="protein sequence ID" value="GAA4453218.1"/>
    <property type="molecule type" value="Genomic_DNA"/>
</dbReference>
<proteinExistence type="predicted"/>
<dbReference type="PANTHER" id="PTHR42923:SF46">
    <property type="entry name" value="AMINE OXIDASE"/>
    <property type="match status" value="1"/>
</dbReference>
<name>A0ABP8MR08_9BACT</name>
<comment type="caution">
    <text evidence="2">The sequence shown here is derived from an EMBL/GenBank/DDBJ whole genome shotgun (WGS) entry which is preliminary data.</text>
</comment>
<dbReference type="SUPFAM" id="SSF51905">
    <property type="entry name" value="FAD/NAD(P)-binding domain"/>
    <property type="match status" value="1"/>
</dbReference>
<dbReference type="RefSeq" id="WP_344824283.1">
    <property type="nucleotide sequence ID" value="NZ_BAABEZ010000022.1"/>
</dbReference>
<evidence type="ECO:0000259" key="1">
    <source>
        <dbReference type="Pfam" id="PF01593"/>
    </source>
</evidence>
<reference evidence="3" key="1">
    <citation type="journal article" date="2019" name="Int. J. Syst. Evol. Microbiol.">
        <title>The Global Catalogue of Microorganisms (GCM) 10K type strain sequencing project: providing services to taxonomists for standard genome sequencing and annotation.</title>
        <authorList>
            <consortium name="The Broad Institute Genomics Platform"/>
            <consortium name="The Broad Institute Genome Sequencing Center for Infectious Disease"/>
            <person name="Wu L."/>
            <person name="Ma J."/>
        </authorList>
    </citation>
    <scope>NUCLEOTIDE SEQUENCE [LARGE SCALE GENOMIC DNA]</scope>
    <source>
        <strain evidence="3">JCM 31921</strain>
    </source>
</reference>
<dbReference type="Proteomes" id="UP001501410">
    <property type="component" value="Unassembled WGS sequence"/>
</dbReference>
<evidence type="ECO:0000313" key="3">
    <source>
        <dbReference type="Proteomes" id="UP001501410"/>
    </source>
</evidence>
<gene>
    <name evidence="2" type="ORF">GCM10023092_13140</name>
</gene>
<sequence>MSDTTHNEFDLVITGGGITGLAAAYLAAREGKKVALVEKSDTFGGLLNTFEIGGNRLEYFYHHFFTHDAELNWLIRELGLTDKLVFKKTSMGVFRNNAIYDFNTPADLLRFKPISWLDKFKFGLSSVYMGKFARWEQYEHVSAASWLRKWAGKTTAASLWFPLLKIKFGPYAEQVPLAWMIGRLRQRMGSRDSGDERLGYLDGSLDTLLQRILQELQQKGVVLMNKTEVARMQYDGATVHALELTDGRLLKAAQFLFTIPSTYFAQLMEPLLPDYAAATRQIKYFGAICLVLEMKKPLSEVYWLNIAENNFPFGGIIEHTNLVGPEEYQGSHIAYLSRYFAHEEPIAGMNEEQLKELMLPRLREIYPHFDPEDIIRVYCFRTNTAATVCDLHFSKKVLPCQTPLQNVYIANMSHIYPDERSVNNSIRIAAEALNKMGIDATCVPYNRSLSGKIGF</sequence>
<accession>A0ABP8MR08</accession>
<dbReference type="Gene3D" id="3.50.50.60">
    <property type="entry name" value="FAD/NAD(P)-binding domain"/>
    <property type="match status" value="1"/>
</dbReference>